<dbReference type="Pfam" id="PF17170">
    <property type="entry name" value="DUF5128"/>
    <property type="match status" value="1"/>
</dbReference>
<gene>
    <name evidence="1" type="ORF">IFO69_13755</name>
</gene>
<dbReference type="PROSITE" id="PS51257">
    <property type="entry name" value="PROKAR_LIPOPROTEIN"/>
    <property type="match status" value="1"/>
</dbReference>
<accession>A0ABR9ALY4</accession>
<organism evidence="1 2">
    <name type="scientific">Echinicola arenosa</name>
    <dbReference type="NCBI Taxonomy" id="2774144"/>
    <lineage>
        <taxon>Bacteria</taxon>
        <taxon>Pseudomonadati</taxon>
        <taxon>Bacteroidota</taxon>
        <taxon>Cytophagia</taxon>
        <taxon>Cytophagales</taxon>
        <taxon>Cyclobacteriaceae</taxon>
        <taxon>Echinicola</taxon>
    </lineage>
</organism>
<proteinExistence type="predicted"/>
<dbReference type="SUPFAM" id="SSF63825">
    <property type="entry name" value="YWTD domain"/>
    <property type="match status" value="1"/>
</dbReference>
<dbReference type="Gene3D" id="2.120.10.30">
    <property type="entry name" value="TolB, C-terminal domain"/>
    <property type="match status" value="1"/>
</dbReference>
<name>A0ABR9ALY4_9BACT</name>
<dbReference type="RefSeq" id="WP_192010701.1">
    <property type="nucleotide sequence ID" value="NZ_JACYTQ010000004.1"/>
</dbReference>
<evidence type="ECO:0000313" key="1">
    <source>
        <dbReference type="EMBL" id="MBD8489818.1"/>
    </source>
</evidence>
<dbReference type="InterPro" id="IPR011042">
    <property type="entry name" value="6-blade_b-propeller_TolB-like"/>
</dbReference>
<dbReference type="Proteomes" id="UP000647133">
    <property type="component" value="Unassembled WGS sequence"/>
</dbReference>
<keyword evidence="2" id="KW-1185">Reference proteome</keyword>
<reference evidence="1 2" key="1">
    <citation type="submission" date="2020-09" db="EMBL/GenBank/DDBJ databases">
        <title>Echinicola sp. CAU 1574 isolated from sand of Sido Beach.</title>
        <authorList>
            <person name="Kim W."/>
        </authorList>
    </citation>
    <scope>NUCLEOTIDE SEQUENCE [LARGE SCALE GENOMIC DNA]</scope>
    <source>
        <strain evidence="1 2">CAU 1574</strain>
    </source>
</reference>
<evidence type="ECO:0000313" key="2">
    <source>
        <dbReference type="Proteomes" id="UP000647133"/>
    </source>
</evidence>
<comment type="caution">
    <text evidence="1">The sequence shown here is derived from an EMBL/GenBank/DDBJ whole genome shotgun (WGS) entry which is preliminary data.</text>
</comment>
<protein>
    <submittedName>
        <fullName evidence="1">6-bladed beta-propeller</fullName>
    </submittedName>
</protein>
<dbReference type="EMBL" id="JACYTQ010000004">
    <property type="protein sequence ID" value="MBD8489818.1"/>
    <property type="molecule type" value="Genomic_DNA"/>
</dbReference>
<sequence length="392" mass="46233">MSEFHKSQFKITCVLLSFIILSCSDKNHNEDYFQVKIDLDDSRAGKLSDYFEAPEFIFLHSQDTLPLVSPYDFEFKNEKIYVLDYTLNNILIFDKEGHLLDALLPQGKGPNEFFQPDGFQVVGDNIIVQDTYLSKDLTFDNNMKVVLERKNNFNTTSFYYGEDYMLYFLDYNPEFGRHNFLRKDLSSGEEETFVDIPGNLENLTKYSKRNDFVIDERNQKLLYTIPHSTNLAVFDKETGRLDSLVYFDFGKHNMDDEFRKLDRKQKNEVIYERGYVERVDLFGGFGNTNLLYVKQGGEDHHLIFLNKQLELTDQTVNPTNDFNKIKLKFPWTLNENAIFYLKNSIRFYNEYLEAYSGKKVKVQEGNVHDFFSKNKEELKNEGWILVKLRLKS</sequence>